<keyword evidence="2 5" id="KW-0812">Transmembrane</keyword>
<dbReference type="EMBL" id="CAJVPS010046310">
    <property type="protein sequence ID" value="CAG8760960.1"/>
    <property type="molecule type" value="Genomic_DNA"/>
</dbReference>
<sequence>RDNINDEAITPTSTKTFFDSFVILAYQLLWVYPIFLLSFFLNSMWYQQIADRAYTLQYDRSPNPQLTYTR</sequence>
<dbReference type="AlphaFoldDB" id="A0A9N9J2K8"/>
<feature type="non-terminal residue" evidence="6">
    <location>
        <position position="70"/>
    </location>
</feature>
<gene>
    <name evidence="6" type="ORF">ALEPTO_LOCUS13672</name>
</gene>
<evidence type="ECO:0000256" key="3">
    <source>
        <dbReference type="ARBA" id="ARBA00022989"/>
    </source>
</evidence>
<feature type="non-terminal residue" evidence="6">
    <location>
        <position position="1"/>
    </location>
</feature>
<dbReference type="GO" id="GO:0016236">
    <property type="term" value="P:macroautophagy"/>
    <property type="evidence" value="ECO:0007669"/>
    <property type="project" value="TreeGrafter"/>
</dbReference>
<keyword evidence="7" id="KW-1185">Reference proteome</keyword>
<accession>A0A9N9J2K8</accession>
<evidence type="ECO:0000256" key="1">
    <source>
        <dbReference type="ARBA" id="ARBA00004141"/>
    </source>
</evidence>
<dbReference type="Proteomes" id="UP000789508">
    <property type="component" value="Unassembled WGS sequence"/>
</dbReference>
<dbReference type="PANTHER" id="PTHR21389:SF0">
    <property type="entry name" value="ETOPOSIDE-INDUCED PROTEIN 2.4 HOMOLOG"/>
    <property type="match status" value="1"/>
</dbReference>
<dbReference type="GO" id="GO:0016020">
    <property type="term" value="C:membrane"/>
    <property type="evidence" value="ECO:0007669"/>
    <property type="project" value="UniProtKB-SubCell"/>
</dbReference>
<evidence type="ECO:0000256" key="5">
    <source>
        <dbReference type="SAM" id="Phobius"/>
    </source>
</evidence>
<dbReference type="OrthoDB" id="266518at2759"/>
<evidence type="ECO:0000313" key="6">
    <source>
        <dbReference type="EMBL" id="CAG8760960.1"/>
    </source>
</evidence>
<comment type="subcellular location">
    <subcellularLocation>
        <location evidence="1">Membrane</location>
        <topology evidence="1">Multi-pass membrane protein</topology>
    </subcellularLocation>
</comment>
<feature type="transmembrane region" description="Helical" evidence="5">
    <location>
        <begin position="20"/>
        <end position="42"/>
    </location>
</feature>
<keyword evidence="4 5" id="KW-0472">Membrane</keyword>
<reference evidence="6" key="1">
    <citation type="submission" date="2021-06" db="EMBL/GenBank/DDBJ databases">
        <authorList>
            <person name="Kallberg Y."/>
            <person name="Tangrot J."/>
            <person name="Rosling A."/>
        </authorList>
    </citation>
    <scope>NUCLEOTIDE SEQUENCE</scope>
    <source>
        <strain evidence="6">FL130A</strain>
    </source>
</reference>
<dbReference type="GO" id="GO:0005783">
    <property type="term" value="C:endoplasmic reticulum"/>
    <property type="evidence" value="ECO:0007669"/>
    <property type="project" value="TreeGrafter"/>
</dbReference>
<name>A0A9N9J2K8_9GLOM</name>
<evidence type="ECO:0000256" key="2">
    <source>
        <dbReference type="ARBA" id="ARBA00022692"/>
    </source>
</evidence>
<keyword evidence="3 5" id="KW-1133">Transmembrane helix</keyword>
<protein>
    <submittedName>
        <fullName evidence="6">10110_t:CDS:1</fullName>
    </submittedName>
</protein>
<comment type="caution">
    <text evidence="6">The sequence shown here is derived from an EMBL/GenBank/DDBJ whole genome shotgun (WGS) entry which is preliminary data.</text>
</comment>
<evidence type="ECO:0000256" key="4">
    <source>
        <dbReference type="ARBA" id="ARBA00023136"/>
    </source>
</evidence>
<organism evidence="6 7">
    <name type="scientific">Ambispora leptoticha</name>
    <dbReference type="NCBI Taxonomy" id="144679"/>
    <lineage>
        <taxon>Eukaryota</taxon>
        <taxon>Fungi</taxon>
        <taxon>Fungi incertae sedis</taxon>
        <taxon>Mucoromycota</taxon>
        <taxon>Glomeromycotina</taxon>
        <taxon>Glomeromycetes</taxon>
        <taxon>Archaeosporales</taxon>
        <taxon>Ambisporaceae</taxon>
        <taxon>Ambispora</taxon>
    </lineage>
</organism>
<evidence type="ECO:0000313" key="7">
    <source>
        <dbReference type="Proteomes" id="UP000789508"/>
    </source>
</evidence>
<proteinExistence type="predicted"/>
<dbReference type="PANTHER" id="PTHR21389">
    <property type="entry name" value="P53 INDUCED PROTEIN"/>
    <property type="match status" value="1"/>
</dbReference>